<name>A0A382LR34_9ZZZZ</name>
<proteinExistence type="predicted"/>
<sequence length="177" mass="20853">METEYGIIRDEVESYDVVEESMALVRRCEMKSEFGNWAYSRERSHRDMRGFNVGSLAQDDEEDAFCTEDKNRPYSYWEMKSDRVLENGARFYNDHTHPEYSTPECGSVFQLVVHDLAGERIVFECARLRNQDGEPGTVCVFKNNTDYIGHSYGTHDNYLISRRLPFDYWVERLVPFL</sequence>
<dbReference type="Pfam" id="PF03136">
    <property type="entry name" value="Pup_ligase"/>
    <property type="match status" value="1"/>
</dbReference>
<dbReference type="AlphaFoldDB" id="A0A382LR34"/>
<evidence type="ECO:0000313" key="1">
    <source>
        <dbReference type="EMBL" id="SVC38215.1"/>
    </source>
</evidence>
<feature type="non-terminal residue" evidence="1">
    <location>
        <position position="177"/>
    </location>
</feature>
<reference evidence="1" key="1">
    <citation type="submission" date="2018-05" db="EMBL/GenBank/DDBJ databases">
        <authorList>
            <person name="Lanie J.A."/>
            <person name="Ng W.-L."/>
            <person name="Kazmierczak K.M."/>
            <person name="Andrzejewski T.M."/>
            <person name="Davidsen T.M."/>
            <person name="Wayne K.J."/>
            <person name="Tettelin H."/>
            <person name="Glass J.I."/>
            <person name="Rusch D."/>
            <person name="Podicherti R."/>
            <person name="Tsui H.-C.T."/>
            <person name="Winkler M.E."/>
        </authorList>
    </citation>
    <scope>NUCLEOTIDE SEQUENCE</scope>
</reference>
<dbReference type="PANTHER" id="PTHR42307">
    <property type="entry name" value="PUP DEAMIDASE/DEPUPYLASE"/>
    <property type="match status" value="1"/>
</dbReference>
<dbReference type="InterPro" id="IPR004347">
    <property type="entry name" value="Pup_ligase/deamidase"/>
</dbReference>
<accession>A0A382LR34</accession>
<dbReference type="GO" id="GO:0070490">
    <property type="term" value="P:protein pupylation"/>
    <property type="evidence" value="ECO:0007669"/>
    <property type="project" value="TreeGrafter"/>
</dbReference>
<dbReference type="GO" id="GO:0010498">
    <property type="term" value="P:proteasomal protein catabolic process"/>
    <property type="evidence" value="ECO:0007669"/>
    <property type="project" value="InterPro"/>
</dbReference>
<gene>
    <name evidence="1" type="ORF">METZ01_LOCUS291069</name>
</gene>
<dbReference type="GO" id="GO:0005524">
    <property type="term" value="F:ATP binding"/>
    <property type="evidence" value="ECO:0007669"/>
    <property type="project" value="TreeGrafter"/>
</dbReference>
<dbReference type="GO" id="GO:0019941">
    <property type="term" value="P:modification-dependent protein catabolic process"/>
    <property type="evidence" value="ECO:0007669"/>
    <property type="project" value="InterPro"/>
</dbReference>
<organism evidence="1">
    <name type="scientific">marine metagenome</name>
    <dbReference type="NCBI Taxonomy" id="408172"/>
    <lineage>
        <taxon>unclassified sequences</taxon>
        <taxon>metagenomes</taxon>
        <taxon>ecological metagenomes</taxon>
    </lineage>
</organism>
<dbReference type="EMBL" id="UINC01088199">
    <property type="protein sequence ID" value="SVC38215.1"/>
    <property type="molecule type" value="Genomic_DNA"/>
</dbReference>
<protein>
    <submittedName>
        <fullName evidence="1">Uncharacterized protein</fullName>
    </submittedName>
</protein>
<dbReference type="PANTHER" id="PTHR42307:SF3">
    <property type="entry name" value="PUP--PROTEIN LIGASE"/>
    <property type="match status" value="1"/>
</dbReference>